<sequence length="677" mass="71796">MRLYKAIVAGALSAAAVAATAVALPVLTEEPANAASGPGVTVNLWNWNWKSVAKECADVLGPAGYGSVQVSPPSDSMSKGGSVWWDIYQPARYDLTSKFGDQDAFRKMIDACHAAGVKVQVDTVINHMTGQGSTSYGGYGFSKYDYPGLYSSQDFHQPACGINDADYGNNAWRVQNCELVGLSDLNTGSDHVRDQIAAYLNKLIDLGVDGFRIDAAKHMSPDDLAAIKSRLKGSPYIHQEVIYGQNEAVQPSQYTGVGDVDEFVYGRKLKEQFTGQIKSLQTFGQSWGLSVGSDKAMVFVDNHDTERGDSTLTYKYGATYKLANTFMLAWPFGKPNVYSSFTWNDREGGPPSANGGFVTDTDCSNGRWTCFDREMSGMVGFYNAVSGTSVGNWTDNGSNLIAFSRGDRGWVAINNENSGVTRTFTTGLPAGTYPNVAGSGSVTVNAGGTATVTVPAKSAVAIRVGTSPSPTATPTPTPTPTGDSTATVFYKTSWSTANIHYGIGGTWTTVPGIAMDTACTGWKKKTVDLATATTFQVTFNNNSGTWDNNHGNNYTLGTGTTIVKDGVATANATDPCQGTNPQNTATVYYSTTWSTANIHYGIGGTWTTVPGIAMDTACTGWKKKTVDLATATTFQVTFNNNSGTWDNNHGNNYTLGTGTTTVKNGVATANATDPCGS</sequence>
<dbReference type="InterPro" id="IPR031319">
    <property type="entry name" value="A-amylase_C"/>
</dbReference>
<dbReference type="SMART" id="SM00642">
    <property type="entry name" value="Aamy"/>
    <property type="match status" value="1"/>
</dbReference>
<protein>
    <recommendedName>
        <fullName evidence="1">Alpha-amylase</fullName>
    </recommendedName>
    <alternativeName>
        <fullName evidence="2">1,4-alpha-D-glucan glucanohydrolase</fullName>
    </alternativeName>
</protein>
<accession>A0ABX8TXW9</accession>
<dbReference type="CDD" id="cd11317">
    <property type="entry name" value="AmyAc_bac_euk_AmyA"/>
    <property type="match status" value="1"/>
</dbReference>
<dbReference type="SMART" id="SM01066">
    <property type="entry name" value="CBM_25"/>
    <property type="match status" value="2"/>
</dbReference>
<evidence type="ECO:0000313" key="9">
    <source>
        <dbReference type="Proteomes" id="UP000824681"/>
    </source>
</evidence>
<feature type="chain" id="PRO_5046170233" description="Alpha-amylase" evidence="4">
    <location>
        <begin position="35"/>
        <end position="677"/>
    </location>
</feature>
<evidence type="ECO:0000259" key="6">
    <source>
        <dbReference type="SMART" id="SM00642"/>
    </source>
</evidence>
<dbReference type="SMART" id="SM00632">
    <property type="entry name" value="Aamy_C"/>
    <property type="match status" value="1"/>
</dbReference>
<feature type="domain" description="Glycosyl hydrolase family 13 catalytic" evidence="6">
    <location>
        <begin position="39"/>
        <end position="367"/>
    </location>
</feature>
<evidence type="ECO:0000259" key="7">
    <source>
        <dbReference type="SMART" id="SM01066"/>
    </source>
</evidence>
<feature type="domain" description="Carbohydrate binding module family 25" evidence="7">
    <location>
        <begin position="483"/>
        <end position="559"/>
    </location>
</feature>
<dbReference type="Pfam" id="PF00128">
    <property type="entry name" value="Alpha-amylase"/>
    <property type="match status" value="1"/>
</dbReference>
<dbReference type="GO" id="GO:0004556">
    <property type="term" value="F:alpha-amylase activity"/>
    <property type="evidence" value="ECO:0007669"/>
    <property type="project" value="UniProtKB-EC"/>
</dbReference>
<keyword evidence="8" id="KW-0378">Hydrolase</keyword>
<evidence type="ECO:0000256" key="1">
    <source>
        <dbReference type="ARBA" id="ARBA00017303"/>
    </source>
</evidence>
<evidence type="ECO:0000256" key="2">
    <source>
        <dbReference type="ARBA" id="ARBA00030238"/>
    </source>
</evidence>
<feature type="region of interest" description="Disordered" evidence="3">
    <location>
        <begin position="465"/>
        <end position="484"/>
    </location>
</feature>
<dbReference type="InterPro" id="IPR005085">
    <property type="entry name" value="CBM25"/>
</dbReference>
<keyword evidence="9" id="KW-1185">Reference proteome</keyword>
<feature type="signal peptide" evidence="4">
    <location>
        <begin position="1"/>
        <end position="34"/>
    </location>
</feature>
<dbReference type="Pfam" id="PF02806">
    <property type="entry name" value="Alpha-amylase_C"/>
    <property type="match status" value="1"/>
</dbReference>
<keyword evidence="8" id="KW-0326">Glycosidase</keyword>
<keyword evidence="4" id="KW-0732">Signal</keyword>
<name>A0ABX8TXW9_9ACTN</name>
<evidence type="ECO:0000259" key="5">
    <source>
        <dbReference type="SMART" id="SM00632"/>
    </source>
</evidence>
<feature type="domain" description="Alpha-amylase C-terminal" evidence="5">
    <location>
        <begin position="391"/>
        <end position="467"/>
    </location>
</feature>
<organism evidence="8 9">
    <name type="scientific">Nonomuraea coxensis DSM 45129</name>
    <dbReference type="NCBI Taxonomy" id="1122611"/>
    <lineage>
        <taxon>Bacteria</taxon>
        <taxon>Bacillati</taxon>
        <taxon>Actinomycetota</taxon>
        <taxon>Actinomycetes</taxon>
        <taxon>Streptosporangiales</taxon>
        <taxon>Streptosporangiaceae</taxon>
        <taxon>Nonomuraea</taxon>
    </lineage>
</organism>
<dbReference type="Pfam" id="PF03423">
    <property type="entry name" value="CBM_25"/>
    <property type="match status" value="2"/>
</dbReference>
<feature type="domain" description="Carbohydrate binding module family 25" evidence="7">
    <location>
        <begin position="582"/>
        <end position="658"/>
    </location>
</feature>
<evidence type="ECO:0000256" key="3">
    <source>
        <dbReference type="SAM" id="MobiDB-lite"/>
    </source>
</evidence>
<dbReference type="RefSeq" id="WP_219495620.1">
    <property type="nucleotide sequence ID" value="NZ_CP068985.1"/>
</dbReference>
<reference evidence="8 9" key="1">
    <citation type="journal article" date="2021" name="ACS Chem. Biol.">
        <title>Genomic-Led Discovery of a Novel Glycopeptide Antibiotic by Nonomuraea coxensis DSM 45129.</title>
        <authorList>
            <person name="Yushchuk O."/>
            <person name="Vior N.M."/>
            <person name="Andreo-Vidal A."/>
            <person name="Berini F."/>
            <person name="Ruckert C."/>
            <person name="Busche T."/>
            <person name="Binda E."/>
            <person name="Kalinowski J."/>
            <person name="Truman A.W."/>
            <person name="Marinelli F."/>
        </authorList>
    </citation>
    <scope>NUCLEOTIDE SEQUENCE [LARGE SCALE GENOMIC DNA]</scope>
    <source>
        <strain evidence="8 9">DSM 45129</strain>
    </source>
</reference>
<evidence type="ECO:0000313" key="8">
    <source>
        <dbReference type="EMBL" id="QYC40330.1"/>
    </source>
</evidence>
<dbReference type="Proteomes" id="UP000824681">
    <property type="component" value="Chromosome"/>
</dbReference>
<gene>
    <name evidence="8" type="primary">aml</name>
    <name evidence="8" type="ORF">Nocox_13565</name>
</gene>
<dbReference type="PANTHER" id="PTHR43447">
    <property type="entry name" value="ALPHA-AMYLASE"/>
    <property type="match status" value="1"/>
</dbReference>
<dbReference type="EMBL" id="CP068985">
    <property type="protein sequence ID" value="QYC40330.1"/>
    <property type="molecule type" value="Genomic_DNA"/>
</dbReference>
<dbReference type="InterPro" id="IPR006048">
    <property type="entry name" value="A-amylase/branching_C"/>
</dbReference>
<evidence type="ECO:0000256" key="4">
    <source>
        <dbReference type="SAM" id="SignalP"/>
    </source>
</evidence>
<proteinExistence type="predicted"/>
<dbReference type="InterPro" id="IPR006047">
    <property type="entry name" value="GH13_cat_dom"/>
</dbReference>